<name>A0A0A0MB27_9GAMM</name>
<dbReference type="Pfam" id="PF02954">
    <property type="entry name" value="HTH_8"/>
    <property type="match status" value="1"/>
</dbReference>
<dbReference type="EMBL" id="AVBH01000017">
    <property type="protein sequence ID" value="KGO99412.1"/>
    <property type="molecule type" value="Genomic_DNA"/>
</dbReference>
<feature type="domain" description="DNA binding HTH" evidence="2">
    <location>
        <begin position="63"/>
        <end position="103"/>
    </location>
</feature>
<dbReference type="InterPro" id="IPR009057">
    <property type="entry name" value="Homeodomain-like_sf"/>
</dbReference>
<evidence type="ECO:0000259" key="2">
    <source>
        <dbReference type="Pfam" id="PF02954"/>
    </source>
</evidence>
<accession>A0A0A0MB27</accession>
<protein>
    <recommendedName>
        <fullName evidence="2">DNA binding HTH domain-containing protein</fullName>
    </recommendedName>
</protein>
<dbReference type="InterPro" id="IPR002197">
    <property type="entry name" value="HTH_Fis"/>
</dbReference>
<evidence type="ECO:0000313" key="4">
    <source>
        <dbReference type="Proteomes" id="UP000030003"/>
    </source>
</evidence>
<dbReference type="PRINTS" id="PR01590">
    <property type="entry name" value="HTHFIS"/>
</dbReference>
<evidence type="ECO:0000313" key="3">
    <source>
        <dbReference type="EMBL" id="KGO99412.1"/>
    </source>
</evidence>
<dbReference type="STRING" id="1385515.GCA_000423325_01757"/>
<reference evidence="3 4" key="1">
    <citation type="submission" date="2013-08" db="EMBL/GenBank/DDBJ databases">
        <title>Genomic analysis of Lysobacter defluvii.</title>
        <authorList>
            <person name="Wang Q."/>
            <person name="Wang G."/>
        </authorList>
    </citation>
    <scope>NUCLEOTIDE SEQUENCE [LARGE SCALE GENOMIC DNA]</scope>
    <source>
        <strain evidence="3 4">IMMIB APB-9</strain>
    </source>
</reference>
<comment type="caution">
    <text evidence="3">The sequence shown here is derived from an EMBL/GenBank/DDBJ whole genome shotgun (WGS) entry which is preliminary data.</text>
</comment>
<dbReference type="PANTHER" id="PTHR47918">
    <property type="entry name" value="DNA-BINDING PROTEIN FIS"/>
    <property type="match status" value="1"/>
</dbReference>
<keyword evidence="4" id="KW-1185">Reference proteome</keyword>
<dbReference type="AlphaFoldDB" id="A0A0A0MB27"/>
<dbReference type="SUPFAM" id="SSF46689">
    <property type="entry name" value="Homeodomain-like"/>
    <property type="match status" value="1"/>
</dbReference>
<dbReference type="Proteomes" id="UP000030003">
    <property type="component" value="Unassembled WGS sequence"/>
</dbReference>
<proteinExistence type="predicted"/>
<dbReference type="eggNOG" id="COG2901">
    <property type="taxonomic scope" value="Bacteria"/>
</dbReference>
<evidence type="ECO:0000256" key="1">
    <source>
        <dbReference type="SAM" id="MobiDB-lite"/>
    </source>
</evidence>
<dbReference type="PANTHER" id="PTHR47918:SF1">
    <property type="entry name" value="DNA-BINDING PROTEIN FIS"/>
    <property type="match status" value="1"/>
</dbReference>
<feature type="region of interest" description="Disordered" evidence="1">
    <location>
        <begin position="1"/>
        <end position="33"/>
    </location>
</feature>
<gene>
    <name evidence="3" type="ORF">N791_08040</name>
</gene>
<dbReference type="GO" id="GO:0043565">
    <property type="term" value="F:sequence-specific DNA binding"/>
    <property type="evidence" value="ECO:0007669"/>
    <property type="project" value="InterPro"/>
</dbReference>
<dbReference type="Gene3D" id="1.10.10.60">
    <property type="entry name" value="Homeodomain-like"/>
    <property type="match status" value="1"/>
</dbReference>
<organism evidence="3 4">
    <name type="scientific">Lysobacter defluvii IMMIB APB-9 = DSM 18482</name>
    <dbReference type="NCBI Taxonomy" id="1385515"/>
    <lineage>
        <taxon>Bacteria</taxon>
        <taxon>Pseudomonadati</taxon>
        <taxon>Pseudomonadota</taxon>
        <taxon>Gammaproteobacteria</taxon>
        <taxon>Lysobacterales</taxon>
        <taxon>Lysobacteraceae</taxon>
        <taxon>Novilysobacter</taxon>
    </lineage>
</organism>
<dbReference type="InterPro" id="IPR050207">
    <property type="entry name" value="Trans_regulatory_Fis"/>
</dbReference>
<sequence>MVQGEFHRGKSLNAVSDRNVPAPPAGPLSRSRTPLREHVGIAVRRYLRDMGECTDADLYQVALAELEIPLLTEVLAHCDGNQSRAAEVLGIHRATLRKKLREYGLA</sequence>